<evidence type="ECO:0000313" key="2">
    <source>
        <dbReference type="EMBL" id="SVC30746.1"/>
    </source>
</evidence>
<dbReference type="InterPro" id="IPR016667">
    <property type="entry name" value="Caps_polysacc_synth_CpsB/CapC"/>
</dbReference>
<dbReference type="PANTHER" id="PTHR39181">
    <property type="entry name" value="TYROSINE-PROTEIN PHOSPHATASE YWQE"/>
    <property type="match status" value="1"/>
</dbReference>
<dbReference type="Pfam" id="PF19567">
    <property type="entry name" value="CpsB_CapC"/>
    <property type="match status" value="1"/>
</dbReference>
<dbReference type="AlphaFoldDB" id="A0A382L1X0"/>
<dbReference type="GO" id="GO:0030145">
    <property type="term" value="F:manganese ion binding"/>
    <property type="evidence" value="ECO:0007669"/>
    <property type="project" value="InterPro"/>
</dbReference>
<evidence type="ECO:0000256" key="1">
    <source>
        <dbReference type="ARBA" id="ARBA00022801"/>
    </source>
</evidence>
<keyword evidence="1" id="KW-0378">Hydrolase</keyword>
<dbReference type="SUPFAM" id="SSF89550">
    <property type="entry name" value="PHP domain-like"/>
    <property type="match status" value="1"/>
</dbReference>
<organism evidence="2">
    <name type="scientific">marine metagenome</name>
    <dbReference type="NCBI Taxonomy" id="408172"/>
    <lineage>
        <taxon>unclassified sequences</taxon>
        <taxon>metagenomes</taxon>
        <taxon>ecological metagenomes</taxon>
    </lineage>
</organism>
<dbReference type="PIRSF" id="PIRSF016557">
    <property type="entry name" value="Caps_synth_CpsB"/>
    <property type="match status" value="1"/>
</dbReference>
<dbReference type="GO" id="GO:0004725">
    <property type="term" value="F:protein tyrosine phosphatase activity"/>
    <property type="evidence" value="ECO:0007669"/>
    <property type="project" value="InterPro"/>
</dbReference>
<protein>
    <recommendedName>
        <fullName evidence="3">Protein-tyrosine-phosphatase</fullName>
    </recommendedName>
</protein>
<dbReference type="InterPro" id="IPR016195">
    <property type="entry name" value="Pol/histidinol_Pase-like"/>
</dbReference>
<sequence length="263" mass="29612">MIDLHNHIIPNMDDGSKTLEMSLKMLRCAADQGITDVVNTVHFQTARLDGITFEYKLVKSKIEELQNELDKEEIPIKLHMGAEVFYLPNLMELKDNPLLTFDHGKYMLVEFPVDQVPNGCQDMFFKLKLAGVTPIIAHPERIKPIQKDLSIVRRFIRGGCVIQIDAGSLTGSLGSSSERAALEIVQQGCCHIIGSDAHDDNRRNFLLAEALEIAKEIMGKKAEDMVTVNPQNILLGEPIETHVETPVSQPKTIFQKVRRRILF</sequence>
<evidence type="ECO:0008006" key="3">
    <source>
        <dbReference type="Google" id="ProtNLM"/>
    </source>
</evidence>
<proteinExistence type="predicted"/>
<dbReference type="Gene3D" id="3.20.20.140">
    <property type="entry name" value="Metal-dependent hydrolases"/>
    <property type="match status" value="1"/>
</dbReference>
<gene>
    <name evidence="2" type="ORF">METZ01_LOCUS283600</name>
</gene>
<reference evidence="2" key="1">
    <citation type="submission" date="2018-05" db="EMBL/GenBank/DDBJ databases">
        <authorList>
            <person name="Lanie J.A."/>
            <person name="Ng W.-L."/>
            <person name="Kazmierczak K.M."/>
            <person name="Andrzejewski T.M."/>
            <person name="Davidsen T.M."/>
            <person name="Wayne K.J."/>
            <person name="Tettelin H."/>
            <person name="Glass J.I."/>
            <person name="Rusch D."/>
            <person name="Podicherti R."/>
            <person name="Tsui H.-C.T."/>
            <person name="Winkler M.E."/>
        </authorList>
    </citation>
    <scope>NUCLEOTIDE SEQUENCE</scope>
</reference>
<name>A0A382L1X0_9ZZZZ</name>
<dbReference type="EMBL" id="UINC01084263">
    <property type="protein sequence ID" value="SVC30746.1"/>
    <property type="molecule type" value="Genomic_DNA"/>
</dbReference>
<dbReference type="PANTHER" id="PTHR39181:SF1">
    <property type="entry name" value="TYROSINE-PROTEIN PHOSPHATASE YWQE"/>
    <property type="match status" value="1"/>
</dbReference>
<accession>A0A382L1X0</accession>